<keyword evidence="3" id="KW-1185">Reference proteome</keyword>
<sequence length="107" mass="11007">MTADTQNPLDQALLLLEKPARPAPSVRKAFWASVALAAASLWLAAAMVVGPVFDTDTTLEAQPVVTQTVKSGTEGGFELSAAPLPAKAGKTAIAEAVPLTDEQIAAH</sequence>
<evidence type="ECO:0000313" key="3">
    <source>
        <dbReference type="Proteomes" id="UP001214854"/>
    </source>
</evidence>
<dbReference type="EMBL" id="JAQQKX010000001">
    <property type="protein sequence ID" value="MDC7681840.1"/>
    <property type="molecule type" value="Genomic_DNA"/>
</dbReference>
<evidence type="ECO:0000256" key="1">
    <source>
        <dbReference type="SAM" id="Phobius"/>
    </source>
</evidence>
<keyword evidence="1" id="KW-0472">Membrane</keyword>
<dbReference type="Proteomes" id="UP001214854">
    <property type="component" value="Unassembled WGS sequence"/>
</dbReference>
<proteinExistence type="predicted"/>
<evidence type="ECO:0000313" key="2">
    <source>
        <dbReference type="EMBL" id="MDC7681840.1"/>
    </source>
</evidence>
<name>A0ABT5HP55_9CAUL</name>
<accession>A0ABT5HP55</accession>
<comment type="caution">
    <text evidence="2">The sequence shown here is derived from an EMBL/GenBank/DDBJ whole genome shotgun (WGS) entry which is preliminary data.</text>
</comment>
<feature type="transmembrane region" description="Helical" evidence="1">
    <location>
        <begin position="29"/>
        <end position="53"/>
    </location>
</feature>
<gene>
    <name evidence="2" type="ORF">PQU92_01025</name>
</gene>
<protein>
    <submittedName>
        <fullName evidence="2">Uncharacterized protein</fullName>
    </submittedName>
</protein>
<organism evidence="2 3">
    <name type="scientific">Asticcacaulis aquaticus</name>
    <dbReference type="NCBI Taxonomy" id="2984212"/>
    <lineage>
        <taxon>Bacteria</taxon>
        <taxon>Pseudomonadati</taxon>
        <taxon>Pseudomonadota</taxon>
        <taxon>Alphaproteobacteria</taxon>
        <taxon>Caulobacterales</taxon>
        <taxon>Caulobacteraceae</taxon>
        <taxon>Asticcacaulis</taxon>
    </lineage>
</organism>
<keyword evidence="1" id="KW-1133">Transmembrane helix</keyword>
<keyword evidence="1" id="KW-0812">Transmembrane</keyword>
<dbReference type="RefSeq" id="WP_272746356.1">
    <property type="nucleotide sequence ID" value="NZ_JAQQKX010000001.1"/>
</dbReference>
<reference evidence="2 3" key="1">
    <citation type="submission" date="2023-01" db="EMBL/GenBank/DDBJ databases">
        <title>Novel species of the genus Asticcacaulis isolated from rivers.</title>
        <authorList>
            <person name="Lu H."/>
        </authorList>
    </citation>
    <scope>NUCLEOTIDE SEQUENCE [LARGE SCALE GENOMIC DNA]</scope>
    <source>
        <strain evidence="2 3">BYS171W</strain>
    </source>
</reference>